<gene>
    <name evidence="5" type="ORF">SAMN05216215_104155</name>
</gene>
<dbReference type="InterPro" id="IPR011991">
    <property type="entry name" value="ArsR-like_HTH"/>
</dbReference>
<dbReference type="STRING" id="418495.SAMN05216215_104155"/>
<reference evidence="6" key="1">
    <citation type="submission" date="2016-10" db="EMBL/GenBank/DDBJ databases">
        <authorList>
            <person name="Varghese N."/>
            <person name="Submissions S."/>
        </authorList>
    </citation>
    <scope>NUCLEOTIDE SEQUENCE [LARGE SCALE GENOMIC DNA]</scope>
    <source>
        <strain evidence="6">CGMCC 4.3530</strain>
    </source>
</reference>
<dbReference type="AlphaFoldDB" id="A0A1H3PB23"/>
<dbReference type="CDD" id="cd00090">
    <property type="entry name" value="HTH_ARSR"/>
    <property type="match status" value="1"/>
</dbReference>
<keyword evidence="3" id="KW-0804">Transcription</keyword>
<dbReference type="EMBL" id="FNOK01000041">
    <property type="protein sequence ID" value="SDY98287.1"/>
    <property type="molecule type" value="Genomic_DNA"/>
</dbReference>
<feature type="domain" description="HTH hxlR-type" evidence="4">
    <location>
        <begin position="30"/>
        <end position="124"/>
    </location>
</feature>
<dbReference type="SUPFAM" id="SSF46785">
    <property type="entry name" value="Winged helix' DNA-binding domain"/>
    <property type="match status" value="1"/>
</dbReference>
<keyword evidence="2" id="KW-0238">DNA-binding</keyword>
<sequence>MVARRWSSEQTDPRYNRVVALGTGYDQQGCFLARALEVVGERWTLLILRDCFYGVRRFTDLREHLDISRAVLTDRLDTLVEAGVLTREESGGHPEYLLTEAGRALWPAIFALSKWGERYTSGPHPARIFSHAACDADIDESGRCPACGENPGPDDLVVRPGPGTNEMSRSDRVARALQNPHRMLTPIGTATD</sequence>
<protein>
    <submittedName>
        <fullName evidence="5">Transcriptional regulator, HxlR family</fullName>
    </submittedName>
</protein>
<name>A0A1H3PB23_9PSEU</name>
<dbReference type="PROSITE" id="PS51118">
    <property type="entry name" value="HTH_HXLR"/>
    <property type="match status" value="1"/>
</dbReference>
<dbReference type="GO" id="GO:0003677">
    <property type="term" value="F:DNA binding"/>
    <property type="evidence" value="ECO:0007669"/>
    <property type="project" value="UniProtKB-KW"/>
</dbReference>
<dbReference type="InterPro" id="IPR036388">
    <property type="entry name" value="WH-like_DNA-bd_sf"/>
</dbReference>
<evidence type="ECO:0000313" key="6">
    <source>
        <dbReference type="Proteomes" id="UP000199529"/>
    </source>
</evidence>
<accession>A0A1H3PB23</accession>
<evidence type="ECO:0000313" key="5">
    <source>
        <dbReference type="EMBL" id="SDY98287.1"/>
    </source>
</evidence>
<dbReference type="Proteomes" id="UP000199529">
    <property type="component" value="Unassembled WGS sequence"/>
</dbReference>
<keyword evidence="6" id="KW-1185">Reference proteome</keyword>
<evidence type="ECO:0000256" key="3">
    <source>
        <dbReference type="ARBA" id="ARBA00023163"/>
    </source>
</evidence>
<dbReference type="PANTHER" id="PTHR33204">
    <property type="entry name" value="TRANSCRIPTIONAL REGULATOR, MARR FAMILY"/>
    <property type="match status" value="1"/>
</dbReference>
<keyword evidence="1" id="KW-0805">Transcription regulation</keyword>
<dbReference type="Pfam" id="PF01638">
    <property type="entry name" value="HxlR"/>
    <property type="match status" value="1"/>
</dbReference>
<evidence type="ECO:0000256" key="2">
    <source>
        <dbReference type="ARBA" id="ARBA00023125"/>
    </source>
</evidence>
<evidence type="ECO:0000259" key="4">
    <source>
        <dbReference type="PROSITE" id="PS51118"/>
    </source>
</evidence>
<evidence type="ECO:0000256" key="1">
    <source>
        <dbReference type="ARBA" id="ARBA00023015"/>
    </source>
</evidence>
<dbReference type="Gene3D" id="1.10.10.10">
    <property type="entry name" value="Winged helix-like DNA-binding domain superfamily/Winged helix DNA-binding domain"/>
    <property type="match status" value="1"/>
</dbReference>
<dbReference type="PANTHER" id="PTHR33204:SF18">
    <property type="entry name" value="TRANSCRIPTIONAL REGULATORY PROTEIN"/>
    <property type="match status" value="1"/>
</dbReference>
<dbReference type="OrthoDB" id="5181972at2"/>
<dbReference type="InterPro" id="IPR002577">
    <property type="entry name" value="HTH_HxlR"/>
</dbReference>
<dbReference type="InterPro" id="IPR036390">
    <property type="entry name" value="WH_DNA-bd_sf"/>
</dbReference>
<proteinExistence type="predicted"/>
<organism evidence="5 6">
    <name type="scientific">Saccharopolyspora shandongensis</name>
    <dbReference type="NCBI Taxonomy" id="418495"/>
    <lineage>
        <taxon>Bacteria</taxon>
        <taxon>Bacillati</taxon>
        <taxon>Actinomycetota</taxon>
        <taxon>Actinomycetes</taxon>
        <taxon>Pseudonocardiales</taxon>
        <taxon>Pseudonocardiaceae</taxon>
        <taxon>Saccharopolyspora</taxon>
    </lineage>
</organism>